<evidence type="ECO:0000256" key="2">
    <source>
        <dbReference type="ARBA" id="ARBA00023242"/>
    </source>
</evidence>
<organism evidence="6 7">
    <name type="scientific">Taphrina deformans (strain PYCC 5710 / ATCC 11124 / CBS 356.35 / IMI 108563 / JCM 9778 / NBRC 8474)</name>
    <name type="common">Peach leaf curl fungus</name>
    <name type="synonym">Lalaria deformans</name>
    <dbReference type="NCBI Taxonomy" id="1097556"/>
    <lineage>
        <taxon>Eukaryota</taxon>
        <taxon>Fungi</taxon>
        <taxon>Dikarya</taxon>
        <taxon>Ascomycota</taxon>
        <taxon>Taphrinomycotina</taxon>
        <taxon>Taphrinomycetes</taxon>
        <taxon>Taphrinales</taxon>
        <taxon>Taphrinaceae</taxon>
        <taxon>Taphrina</taxon>
    </lineage>
</organism>
<feature type="compositionally biased region" description="Polar residues" evidence="4">
    <location>
        <begin position="421"/>
        <end position="430"/>
    </location>
</feature>
<proteinExistence type="predicted"/>
<evidence type="ECO:0000313" key="7">
    <source>
        <dbReference type="Proteomes" id="UP000013776"/>
    </source>
</evidence>
<evidence type="ECO:0000313" key="6">
    <source>
        <dbReference type="EMBL" id="CCG80710.1"/>
    </source>
</evidence>
<keyword evidence="1" id="KW-0677">Repeat</keyword>
<dbReference type="PANTHER" id="PTHR19980:SF0">
    <property type="entry name" value="CLEAVAGE STIMULATION FACTOR SUBUNIT 3"/>
    <property type="match status" value="1"/>
</dbReference>
<dbReference type="OrthoDB" id="26282at2759"/>
<protein>
    <recommendedName>
        <fullName evidence="3">mRNA 3'-end-processing protein RNA14</fullName>
    </recommendedName>
</protein>
<dbReference type="SUPFAM" id="SSF48452">
    <property type="entry name" value="TPR-like"/>
    <property type="match status" value="2"/>
</dbReference>
<dbReference type="EMBL" id="CAHR02000005">
    <property type="protein sequence ID" value="CCG80710.1"/>
    <property type="molecule type" value="Genomic_DNA"/>
</dbReference>
<evidence type="ECO:0000256" key="3">
    <source>
        <dbReference type="RuleBase" id="RU369035"/>
    </source>
</evidence>
<reference evidence="6 7" key="1">
    <citation type="journal article" date="2013" name="MBio">
        <title>Genome sequencing of the plant pathogen Taphrina deformans, the causal agent of peach leaf curl.</title>
        <authorList>
            <person name="Cisse O.H."/>
            <person name="Almeida J.M.G.C.F."/>
            <person name="Fonseca A."/>
            <person name="Kumar A.A."/>
            <person name="Salojaervi J."/>
            <person name="Overmyer K."/>
            <person name="Hauser P.M."/>
            <person name="Pagni M."/>
        </authorList>
    </citation>
    <scope>NUCLEOTIDE SEQUENCE [LARGE SCALE GENOMIC DNA]</scope>
    <source>
        <strain evidence="7">PYCC 5710 / ATCC 11124 / CBS 356.35 / IMI 108563 / JCM 9778 / NBRC 8474</strain>
    </source>
</reference>
<dbReference type="GO" id="GO:0003729">
    <property type="term" value="F:mRNA binding"/>
    <property type="evidence" value="ECO:0007669"/>
    <property type="project" value="TreeGrafter"/>
</dbReference>
<dbReference type="InterPro" id="IPR045243">
    <property type="entry name" value="Rna14-like"/>
</dbReference>
<comment type="function">
    <text evidence="3">Component of the cleavage factor IA (CFIA) complex, which is involved in the endonucleolytic cleavage during polyadenylation-dependent pre-mRNA 3'-end formation.</text>
</comment>
<sequence>MSMTRKVRLPNDTAGLLQDRIVEEPLDFPAYEELINHLRSKSKIEEARQVFEQFLKVLPASAYVWRQYAEMEASENELNRVEALFGRALMASLHLDIWNYYLDYIRRTHPLSTGGTSARTVISQAYEFVLQHVGIDLESGPIWAEYLNFLKSAPAASSWEEQQRNDQLRKVYQRAVVTPLNNVEFLWREYNNFENGINKQTARKFLNEKSPAYMTARASAKELGALLSVLRSPKFPSRVTRTHSQEVYLSNWKKWIALEKSDPLELEDQTQLRNRVKYAIKQSHMFCRFHPQVWYDAAAYYESLSELETIQEATHTKPSATLKEGLTAIPDSWLLSFAYAEIEETAQRHENVKATFDNLIAKNESDLIKVDTDYKTKLDLARKEATAQLPNLKSNDSDSESNSGSEVDDTDATDNKRSPDTRLSLQTNSKLRGIEEERQQKLKQLSEEGTVAAIMYMRALRRMEGIKSARMCFANSIRSPHISWQIYVASALMEHQYDDSRPLERDGKAGVPIPVRIFTRGLKLFPDNHEYILEYLNFLLSIRDDKNARALFEQSTAKLDPSKARPLYKRWYQYESMYGDLTSAQKLGTRMADSDDGVSALSLFGQRFSYLGCDPIARRDLGVDGSVNTNDTAPSLPRIPPPHPLAFFQSQDMPMPIPVPGASGFNPPILPQFQKQASPLPVAVTPQPVISTPLPPPLHTALLNFLKSLPPKDAFNHDFIFNHQQILNVIRGLDLSKAKQTSGVVKVERPSSRQTTPQIVLQAPSIVPAKRTAQSMIPTPDDVVALGRHNDPKDPYKKRP</sequence>
<dbReference type="Gene3D" id="1.25.40.1040">
    <property type="match status" value="2"/>
</dbReference>
<dbReference type="eggNOG" id="KOG1914">
    <property type="taxonomic scope" value="Eukaryota"/>
</dbReference>
<evidence type="ECO:0000259" key="5">
    <source>
        <dbReference type="Pfam" id="PF05843"/>
    </source>
</evidence>
<comment type="caution">
    <text evidence="6">The sequence shown here is derived from an EMBL/GenBank/DDBJ whole genome shotgun (WGS) entry which is preliminary data.</text>
</comment>
<dbReference type="PANTHER" id="PTHR19980">
    <property type="entry name" value="RNA CLEAVAGE STIMULATION FACTOR"/>
    <property type="match status" value="1"/>
</dbReference>
<evidence type="ECO:0000256" key="1">
    <source>
        <dbReference type="ARBA" id="ARBA00022737"/>
    </source>
</evidence>
<feature type="region of interest" description="Disordered" evidence="4">
    <location>
        <begin position="771"/>
        <end position="800"/>
    </location>
</feature>
<dbReference type="Proteomes" id="UP000013776">
    <property type="component" value="Unassembled WGS sequence"/>
</dbReference>
<dbReference type="STRING" id="1097556.R4X6H9"/>
<feature type="domain" description="Suppressor of forked" evidence="5">
    <location>
        <begin position="14"/>
        <end position="621"/>
    </location>
</feature>
<dbReference type="VEuPathDB" id="FungiDB:TAPDE_000259"/>
<dbReference type="SMART" id="SM00386">
    <property type="entry name" value="HAT"/>
    <property type="match status" value="6"/>
</dbReference>
<dbReference type="InterPro" id="IPR003107">
    <property type="entry name" value="HAT"/>
</dbReference>
<comment type="subcellular location">
    <subcellularLocation>
        <location evidence="3">Nucleus</location>
    </subcellularLocation>
    <subcellularLocation>
        <location evidence="3">Cytoplasm</location>
    </subcellularLocation>
    <text evidence="3">Nucleus and/or cytoplasm.</text>
</comment>
<keyword evidence="7" id="KW-1185">Reference proteome</keyword>
<dbReference type="GO" id="GO:0180010">
    <property type="term" value="P:co-transcriptional mRNA 3'-end processing, cleavage and polyadenylation pathway"/>
    <property type="evidence" value="ECO:0007669"/>
    <property type="project" value="UniProtKB-UniRule"/>
</dbReference>
<dbReference type="GO" id="GO:0005634">
    <property type="term" value="C:nucleus"/>
    <property type="evidence" value="ECO:0007669"/>
    <property type="project" value="UniProtKB-SubCell"/>
</dbReference>
<dbReference type="InterPro" id="IPR011990">
    <property type="entry name" value="TPR-like_helical_dom_sf"/>
</dbReference>
<name>R4X6H9_TAPDE</name>
<feature type="region of interest" description="Disordered" evidence="4">
    <location>
        <begin position="388"/>
        <end position="437"/>
    </location>
</feature>
<evidence type="ECO:0000256" key="4">
    <source>
        <dbReference type="SAM" id="MobiDB-lite"/>
    </source>
</evidence>
<dbReference type="Pfam" id="PF05843">
    <property type="entry name" value="Suf"/>
    <property type="match status" value="1"/>
</dbReference>
<feature type="compositionally biased region" description="Basic and acidic residues" evidence="4">
    <location>
        <begin position="788"/>
        <end position="800"/>
    </location>
</feature>
<gene>
    <name evidence="6" type="ORF">TAPDE_000259</name>
</gene>
<keyword evidence="3" id="KW-0963">Cytoplasm</keyword>
<keyword evidence="3" id="KW-0507">mRNA processing</keyword>
<dbReference type="GO" id="GO:0005737">
    <property type="term" value="C:cytoplasm"/>
    <property type="evidence" value="ECO:0007669"/>
    <property type="project" value="UniProtKB-SubCell"/>
</dbReference>
<dbReference type="InterPro" id="IPR008847">
    <property type="entry name" value="Suf"/>
</dbReference>
<dbReference type="AlphaFoldDB" id="R4X6H9"/>
<accession>R4X6H9</accession>
<keyword evidence="2 3" id="KW-0539">Nucleus</keyword>